<accession>A0A4R2IQK1</accession>
<organism evidence="4 5">
    <name type="scientific">Kribbella antiqua</name>
    <dbReference type="NCBI Taxonomy" id="2512217"/>
    <lineage>
        <taxon>Bacteria</taxon>
        <taxon>Bacillati</taxon>
        <taxon>Actinomycetota</taxon>
        <taxon>Actinomycetes</taxon>
        <taxon>Propionibacteriales</taxon>
        <taxon>Kribbellaceae</taxon>
        <taxon>Kribbella</taxon>
    </lineage>
</organism>
<dbReference type="PANTHER" id="PTHR30055:SF235">
    <property type="entry name" value="TRANSCRIPTIONAL REGULATORY PROTEIN"/>
    <property type="match status" value="1"/>
</dbReference>
<dbReference type="GO" id="GO:0000976">
    <property type="term" value="F:transcription cis-regulatory region binding"/>
    <property type="evidence" value="ECO:0007669"/>
    <property type="project" value="TreeGrafter"/>
</dbReference>
<evidence type="ECO:0000256" key="1">
    <source>
        <dbReference type="ARBA" id="ARBA00023125"/>
    </source>
</evidence>
<gene>
    <name evidence="4" type="ORF">EV646_106171</name>
</gene>
<dbReference type="PRINTS" id="PR00455">
    <property type="entry name" value="HTHTETR"/>
</dbReference>
<dbReference type="Pfam" id="PF00440">
    <property type="entry name" value="TetR_N"/>
    <property type="match status" value="1"/>
</dbReference>
<dbReference type="PANTHER" id="PTHR30055">
    <property type="entry name" value="HTH-TYPE TRANSCRIPTIONAL REGULATOR RUTR"/>
    <property type="match status" value="1"/>
</dbReference>
<sequence length="202" mass="22194">MDRPADDLTARARIRDAAINLFTERGIEAASIRDIAAEAGVSSGLVRHHFGSKQALREACDQYAKERMLQIGEELVFQGGAARTDVATMHPVTLPLQTYLVRSMMDGSDTATALFLEMVDAGEDFTKTLPREPSDVRAYAAVLAAMKMGVFVLRDQVSEAIGEDIASPTGYARLTKAMLDIFTIPVMTPEQLEQLQKYSEEH</sequence>
<dbReference type="Proteomes" id="UP000295573">
    <property type="component" value="Unassembled WGS sequence"/>
</dbReference>
<dbReference type="InterPro" id="IPR023772">
    <property type="entry name" value="DNA-bd_HTH_TetR-type_CS"/>
</dbReference>
<dbReference type="PROSITE" id="PS50977">
    <property type="entry name" value="HTH_TETR_2"/>
    <property type="match status" value="1"/>
</dbReference>
<evidence type="ECO:0000313" key="5">
    <source>
        <dbReference type="Proteomes" id="UP000295573"/>
    </source>
</evidence>
<keyword evidence="5" id="KW-1185">Reference proteome</keyword>
<dbReference type="InterPro" id="IPR001647">
    <property type="entry name" value="HTH_TetR"/>
</dbReference>
<dbReference type="EMBL" id="SLWR01000006">
    <property type="protein sequence ID" value="TCO46932.1"/>
    <property type="molecule type" value="Genomic_DNA"/>
</dbReference>
<dbReference type="Pfam" id="PF17933">
    <property type="entry name" value="TetR_C_25"/>
    <property type="match status" value="1"/>
</dbReference>
<name>A0A4R2IQK1_9ACTN</name>
<dbReference type="RefSeq" id="WP_132150172.1">
    <property type="nucleotide sequence ID" value="NZ_SLWR01000006.1"/>
</dbReference>
<feature type="DNA-binding region" description="H-T-H motif" evidence="2">
    <location>
        <begin position="31"/>
        <end position="50"/>
    </location>
</feature>
<dbReference type="InterPro" id="IPR050109">
    <property type="entry name" value="HTH-type_TetR-like_transc_reg"/>
</dbReference>
<dbReference type="PROSITE" id="PS01081">
    <property type="entry name" value="HTH_TETR_1"/>
    <property type="match status" value="1"/>
</dbReference>
<keyword evidence="1 2" id="KW-0238">DNA-binding</keyword>
<feature type="domain" description="HTH tetR-type" evidence="3">
    <location>
        <begin position="8"/>
        <end position="68"/>
    </location>
</feature>
<dbReference type="AlphaFoldDB" id="A0A4R2IQK1"/>
<evidence type="ECO:0000313" key="4">
    <source>
        <dbReference type="EMBL" id="TCO46932.1"/>
    </source>
</evidence>
<reference evidence="4 5" key="1">
    <citation type="journal article" date="2015" name="Stand. Genomic Sci.">
        <title>Genomic Encyclopedia of Bacterial and Archaeal Type Strains, Phase III: the genomes of soil and plant-associated and newly described type strains.</title>
        <authorList>
            <person name="Whitman W.B."/>
            <person name="Woyke T."/>
            <person name="Klenk H.P."/>
            <person name="Zhou Y."/>
            <person name="Lilburn T.G."/>
            <person name="Beck B.J."/>
            <person name="De Vos P."/>
            <person name="Vandamme P."/>
            <person name="Eisen J.A."/>
            <person name="Garrity G."/>
            <person name="Hugenholtz P."/>
            <person name="Kyrpides N.C."/>
        </authorList>
    </citation>
    <scope>NUCLEOTIDE SEQUENCE [LARGE SCALE GENOMIC DNA]</scope>
    <source>
        <strain evidence="4 5">VKM Ac-2541</strain>
    </source>
</reference>
<dbReference type="InterPro" id="IPR009057">
    <property type="entry name" value="Homeodomain-like_sf"/>
</dbReference>
<evidence type="ECO:0000259" key="3">
    <source>
        <dbReference type="PROSITE" id="PS50977"/>
    </source>
</evidence>
<dbReference type="OrthoDB" id="3403733at2"/>
<protein>
    <submittedName>
        <fullName evidence="4">TetR family transcriptional regulator</fullName>
    </submittedName>
</protein>
<dbReference type="InterPro" id="IPR041484">
    <property type="entry name" value="TetR_C_25"/>
</dbReference>
<comment type="caution">
    <text evidence="4">The sequence shown here is derived from an EMBL/GenBank/DDBJ whole genome shotgun (WGS) entry which is preliminary data.</text>
</comment>
<dbReference type="SUPFAM" id="SSF46689">
    <property type="entry name" value="Homeodomain-like"/>
    <property type="match status" value="1"/>
</dbReference>
<dbReference type="GO" id="GO:0003700">
    <property type="term" value="F:DNA-binding transcription factor activity"/>
    <property type="evidence" value="ECO:0007669"/>
    <property type="project" value="TreeGrafter"/>
</dbReference>
<proteinExistence type="predicted"/>
<dbReference type="Gene3D" id="1.10.357.10">
    <property type="entry name" value="Tetracycline Repressor, domain 2"/>
    <property type="match status" value="1"/>
</dbReference>
<evidence type="ECO:0000256" key="2">
    <source>
        <dbReference type="PROSITE-ProRule" id="PRU00335"/>
    </source>
</evidence>